<accession>A0ABN9SGK1</accession>
<evidence type="ECO:0000259" key="3">
    <source>
        <dbReference type="PROSITE" id="PS51670"/>
    </source>
</evidence>
<keyword evidence="1" id="KW-0175">Coiled coil</keyword>
<organism evidence="4 5">
    <name type="scientific">Prorocentrum cordatum</name>
    <dbReference type="NCBI Taxonomy" id="2364126"/>
    <lineage>
        <taxon>Eukaryota</taxon>
        <taxon>Sar</taxon>
        <taxon>Alveolata</taxon>
        <taxon>Dinophyceae</taxon>
        <taxon>Prorocentrales</taxon>
        <taxon>Prorocentraceae</taxon>
        <taxon>Prorocentrum</taxon>
    </lineage>
</organism>
<proteinExistence type="predicted"/>
<gene>
    <name evidence="4" type="ORF">PCOR1329_LOCUS28305</name>
</gene>
<name>A0ABN9SGK1_9DINO</name>
<dbReference type="PROSITE" id="PS51670">
    <property type="entry name" value="SHKT"/>
    <property type="match status" value="1"/>
</dbReference>
<evidence type="ECO:0000256" key="1">
    <source>
        <dbReference type="SAM" id="Coils"/>
    </source>
</evidence>
<dbReference type="Gene3D" id="1.10.10.1940">
    <property type="match status" value="1"/>
</dbReference>
<dbReference type="Proteomes" id="UP001189429">
    <property type="component" value="Unassembled WGS sequence"/>
</dbReference>
<reference evidence="4" key="1">
    <citation type="submission" date="2023-10" db="EMBL/GenBank/DDBJ databases">
        <authorList>
            <person name="Chen Y."/>
            <person name="Shah S."/>
            <person name="Dougan E. K."/>
            <person name="Thang M."/>
            <person name="Chan C."/>
        </authorList>
    </citation>
    <scope>NUCLEOTIDE SEQUENCE [LARGE SCALE GENOMIC DNA]</scope>
</reference>
<dbReference type="EMBL" id="CAUYUJ010010413">
    <property type="protein sequence ID" value="CAK0829312.1"/>
    <property type="molecule type" value="Genomic_DNA"/>
</dbReference>
<dbReference type="InterPro" id="IPR003582">
    <property type="entry name" value="ShKT_dom"/>
</dbReference>
<feature type="domain" description="ShKT" evidence="3">
    <location>
        <begin position="60"/>
        <end position="103"/>
    </location>
</feature>
<evidence type="ECO:0000256" key="2">
    <source>
        <dbReference type="SAM" id="SignalP"/>
    </source>
</evidence>
<sequence>MLRWSSKSAHALFIIVIILGDHAITARRLPGPTFANNSVEGDNVSDNDLISVKPSPGSVCRDPARYQVECPTWSHFCPNPNQSQPLEFDHFMIEWCPKTCGLCRSDVISDESLEEFDIGDFAGGDEVSGKKCLDTMVSRRRNSPGSLCSCRRRSGTQGLSVGWACDGKRNHIIYEGAEVLKQDAVCCCKKQACSYESIRRGDSVGHSSEDGTQWCCKLKVQSWMWGGCPKDSGYGWQQNLSMCTRTVKASVSTCSNRLVQWLSDQNWYKTVGGWEIDEASYASYIPCMIAEDVHVMSIMLGVKNALARVSMKNPMRAFITSQPECAGLSGLELIQATTASYRELCPFGMPHASYKPDLVHEGTCSYDHLDRTIQARWRIALQENRMCAEGHRCACPVFAANSEVVRSAYDAYATYSVFYSVTKGASSASTTAAGLTGMISSSSIPSGVATVIGGVSSAGAVAVSAFAAYAWPLTVGLGAISLVTFGGSYVWKWARHTCSRNVGCYPMDCVEEPGRGCRIRAPDDFMDERNPFWFLPPPTYKCAYKNGRCQLSQCSKSNVWNQTIGLGMTRALLKTGNTQVYNCQPMLYTDMSARQRMRLESETADLKEEYETARRINQRMRRALEETCPWSRPTRDNVFRCKDHQISCKGWIEDQSCCDHYGGILQCPENFPLLCQDGYCGNDEDLCEKRGGVRPCPSANECPWMLPSPVVGHAQCNDGNYSRGGWVTGACQREGYGGIRRCPWDQPVMCNNRTCSGDYCCSKNCKDQGGPRQCNVSNSVDNDSDLKSYE</sequence>
<keyword evidence="5" id="KW-1185">Reference proteome</keyword>
<feature type="signal peptide" evidence="2">
    <location>
        <begin position="1"/>
        <end position="26"/>
    </location>
</feature>
<protein>
    <recommendedName>
        <fullName evidence="3">ShKT domain-containing protein</fullName>
    </recommendedName>
</protein>
<dbReference type="SMART" id="SM00254">
    <property type="entry name" value="ShKT"/>
    <property type="match status" value="1"/>
</dbReference>
<evidence type="ECO:0000313" key="5">
    <source>
        <dbReference type="Proteomes" id="UP001189429"/>
    </source>
</evidence>
<feature type="chain" id="PRO_5046098393" description="ShKT domain-containing protein" evidence="2">
    <location>
        <begin position="27"/>
        <end position="790"/>
    </location>
</feature>
<keyword evidence="2" id="KW-0732">Signal</keyword>
<feature type="coiled-coil region" evidence="1">
    <location>
        <begin position="596"/>
        <end position="626"/>
    </location>
</feature>
<evidence type="ECO:0000313" key="4">
    <source>
        <dbReference type="EMBL" id="CAK0829312.1"/>
    </source>
</evidence>
<comment type="caution">
    <text evidence="4">The sequence shown here is derived from an EMBL/GenBank/DDBJ whole genome shotgun (WGS) entry which is preliminary data.</text>
</comment>